<reference evidence="2" key="2">
    <citation type="journal article" date="2020" name="Nat. Commun.">
        <title>Large-scale genome sequencing of mycorrhizal fungi provides insights into the early evolution of symbiotic traits.</title>
        <authorList>
            <person name="Miyauchi S."/>
            <person name="Kiss E."/>
            <person name="Kuo A."/>
            <person name="Drula E."/>
            <person name="Kohler A."/>
            <person name="Sanchez-Garcia M."/>
            <person name="Morin E."/>
            <person name="Andreopoulos B."/>
            <person name="Barry K.W."/>
            <person name="Bonito G."/>
            <person name="Buee M."/>
            <person name="Carver A."/>
            <person name="Chen C."/>
            <person name="Cichocki N."/>
            <person name="Clum A."/>
            <person name="Culley D."/>
            <person name="Crous P.W."/>
            <person name="Fauchery L."/>
            <person name="Girlanda M."/>
            <person name="Hayes R.D."/>
            <person name="Keri Z."/>
            <person name="LaButti K."/>
            <person name="Lipzen A."/>
            <person name="Lombard V."/>
            <person name="Magnuson J."/>
            <person name="Maillard F."/>
            <person name="Murat C."/>
            <person name="Nolan M."/>
            <person name="Ohm R.A."/>
            <person name="Pangilinan J."/>
            <person name="Pereira M.F."/>
            <person name="Perotto S."/>
            <person name="Peter M."/>
            <person name="Pfister S."/>
            <person name="Riley R."/>
            <person name="Sitrit Y."/>
            <person name="Stielow J.B."/>
            <person name="Szollosi G."/>
            <person name="Zifcakova L."/>
            <person name="Stursova M."/>
            <person name="Spatafora J.W."/>
            <person name="Tedersoo L."/>
            <person name="Vaario L.M."/>
            <person name="Yamada A."/>
            <person name="Yan M."/>
            <person name="Wang P."/>
            <person name="Xu J."/>
            <person name="Bruns T."/>
            <person name="Baldrian P."/>
            <person name="Vilgalys R."/>
            <person name="Dunand C."/>
            <person name="Henrissat B."/>
            <person name="Grigoriev I.V."/>
            <person name="Hibbett D."/>
            <person name="Nagy L.G."/>
            <person name="Martin F.M."/>
        </authorList>
    </citation>
    <scope>NUCLEOTIDE SEQUENCE</scope>
    <source>
        <strain evidence="2">BED1</strain>
    </source>
</reference>
<sequence>MSYITLPTLLIASHWHYYPQKPILNQFQVQLISKLRYQYHQLMHDGVTPLIGGDQLLSEKSNALTSGPVAAPSKPLLADPVVHGRPLTQCDPVTLVTTMDKPAGARLPPDAFTHHNWNEPGKLSQASAVACDCLCPWASKSGASFGGQHGSSMLSQYVILITADLSTVTDVIQVLPLMSNQAITEGDKDGDGQLTSRDPPKTTQTCLWPWHHDRNIPDCPPTPLPPDEGKHADDGTASFHDTFNPYCSDLTLPLASPCAGNNDEDLEDKVADYNAQLEEEF</sequence>
<reference evidence="2" key="1">
    <citation type="submission" date="2019-10" db="EMBL/GenBank/DDBJ databases">
        <authorList>
            <consortium name="DOE Joint Genome Institute"/>
            <person name="Kuo A."/>
            <person name="Miyauchi S."/>
            <person name="Kiss E."/>
            <person name="Drula E."/>
            <person name="Kohler A."/>
            <person name="Sanchez-Garcia M."/>
            <person name="Andreopoulos B."/>
            <person name="Barry K.W."/>
            <person name="Bonito G."/>
            <person name="Buee M."/>
            <person name="Carver A."/>
            <person name="Chen C."/>
            <person name="Cichocki N."/>
            <person name="Clum A."/>
            <person name="Culley D."/>
            <person name="Crous P.W."/>
            <person name="Fauchery L."/>
            <person name="Girlanda M."/>
            <person name="Hayes R."/>
            <person name="Keri Z."/>
            <person name="LaButti K."/>
            <person name="Lipzen A."/>
            <person name="Lombard V."/>
            <person name="Magnuson J."/>
            <person name="Maillard F."/>
            <person name="Morin E."/>
            <person name="Murat C."/>
            <person name="Nolan M."/>
            <person name="Ohm R."/>
            <person name="Pangilinan J."/>
            <person name="Pereira M."/>
            <person name="Perotto S."/>
            <person name="Peter M."/>
            <person name="Riley R."/>
            <person name="Sitrit Y."/>
            <person name="Stielow B."/>
            <person name="Szollosi G."/>
            <person name="Zifcakova L."/>
            <person name="Stursova M."/>
            <person name="Spatafora J.W."/>
            <person name="Tedersoo L."/>
            <person name="Vaario L.-M."/>
            <person name="Yamada A."/>
            <person name="Yan M."/>
            <person name="Wang P."/>
            <person name="Xu J."/>
            <person name="Bruns T."/>
            <person name="Baldrian P."/>
            <person name="Vilgalys R."/>
            <person name="Henrissat B."/>
            <person name="Grigoriev I.V."/>
            <person name="Hibbett D."/>
            <person name="Nagy L.G."/>
            <person name="Martin F.M."/>
        </authorList>
    </citation>
    <scope>NUCLEOTIDE SEQUENCE</scope>
    <source>
        <strain evidence="2">BED1</strain>
    </source>
</reference>
<dbReference type="Proteomes" id="UP001194468">
    <property type="component" value="Unassembled WGS sequence"/>
</dbReference>
<accession>A0AAD4C8U0</accession>
<evidence type="ECO:0000313" key="3">
    <source>
        <dbReference type="Proteomes" id="UP001194468"/>
    </source>
</evidence>
<gene>
    <name evidence="2" type="ORF">L210DRAFT_3640048</name>
</gene>
<evidence type="ECO:0000313" key="2">
    <source>
        <dbReference type="EMBL" id="KAF8451048.1"/>
    </source>
</evidence>
<keyword evidence="3" id="KW-1185">Reference proteome</keyword>
<name>A0AAD4C8U0_BOLED</name>
<comment type="caution">
    <text evidence="2">The sequence shown here is derived from an EMBL/GenBank/DDBJ whole genome shotgun (WGS) entry which is preliminary data.</text>
</comment>
<organism evidence="2 3">
    <name type="scientific">Boletus edulis BED1</name>
    <dbReference type="NCBI Taxonomy" id="1328754"/>
    <lineage>
        <taxon>Eukaryota</taxon>
        <taxon>Fungi</taxon>
        <taxon>Dikarya</taxon>
        <taxon>Basidiomycota</taxon>
        <taxon>Agaricomycotina</taxon>
        <taxon>Agaricomycetes</taxon>
        <taxon>Agaricomycetidae</taxon>
        <taxon>Boletales</taxon>
        <taxon>Boletineae</taxon>
        <taxon>Boletaceae</taxon>
        <taxon>Boletoideae</taxon>
        <taxon>Boletus</taxon>
    </lineage>
</organism>
<evidence type="ECO:0000256" key="1">
    <source>
        <dbReference type="SAM" id="MobiDB-lite"/>
    </source>
</evidence>
<protein>
    <submittedName>
        <fullName evidence="2">Uncharacterized protein</fullName>
    </submittedName>
</protein>
<feature type="region of interest" description="Disordered" evidence="1">
    <location>
        <begin position="183"/>
        <end position="205"/>
    </location>
</feature>
<dbReference type="AlphaFoldDB" id="A0AAD4C8U0"/>
<feature type="compositionally biased region" description="Polar residues" evidence="1">
    <location>
        <begin position="193"/>
        <end position="205"/>
    </location>
</feature>
<proteinExistence type="predicted"/>
<dbReference type="EMBL" id="WHUW01000002">
    <property type="protein sequence ID" value="KAF8451048.1"/>
    <property type="molecule type" value="Genomic_DNA"/>
</dbReference>